<accession>A0A2R5GI18</accession>
<comment type="cofactor">
    <cofactor evidence="4">
        <name>Mg(2+)</name>
        <dbReference type="ChEBI" id="CHEBI:18420"/>
    </cofactor>
</comment>
<evidence type="ECO:0000256" key="7">
    <source>
        <dbReference type="ARBA" id="ARBA00022898"/>
    </source>
</evidence>
<gene>
    <name evidence="10" type="ORF">FCC1311_067522</name>
</gene>
<name>A0A2R5GI18_9STRA</name>
<evidence type="ECO:0000256" key="8">
    <source>
        <dbReference type="ARBA" id="ARBA00023239"/>
    </source>
</evidence>
<comment type="similarity">
    <text evidence="5">Belongs to the serine/threonine dehydratase family.</text>
</comment>
<dbReference type="PANTHER" id="PTHR43050:SF1">
    <property type="entry name" value="SERINE RACEMASE"/>
    <property type="match status" value="1"/>
</dbReference>
<keyword evidence="8" id="KW-0456">Lyase</keyword>
<dbReference type="InParanoid" id="A0A2R5GI18"/>
<comment type="caution">
    <text evidence="10">The sequence shown here is derived from an EMBL/GenBank/DDBJ whole genome shotgun (WGS) entry which is preliminary data.</text>
</comment>
<dbReference type="Pfam" id="PF00291">
    <property type="entry name" value="PALP"/>
    <property type="match status" value="1"/>
</dbReference>
<dbReference type="CDD" id="cd01562">
    <property type="entry name" value="Thr-dehyd"/>
    <property type="match status" value="1"/>
</dbReference>
<evidence type="ECO:0000259" key="9">
    <source>
        <dbReference type="Pfam" id="PF00291"/>
    </source>
</evidence>
<dbReference type="GO" id="GO:0000287">
    <property type="term" value="F:magnesium ion binding"/>
    <property type="evidence" value="ECO:0007669"/>
    <property type="project" value="TreeGrafter"/>
</dbReference>
<organism evidence="10 11">
    <name type="scientific">Hondaea fermentalgiana</name>
    <dbReference type="NCBI Taxonomy" id="2315210"/>
    <lineage>
        <taxon>Eukaryota</taxon>
        <taxon>Sar</taxon>
        <taxon>Stramenopiles</taxon>
        <taxon>Bigyra</taxon>
        <taxon>Labyrinthulomycetes</taxon>
        <taxon>Thraustochytrida</taxon>
        <taxon>Thraustochytriidae</taxon>
        <taxon>Hondaea</taxon>
    </lineage>
</organism>
<evidence type="ECO:0000313" key="10">
    <source>
        <dbReference type="EMBL" id="GBG30532.1"/>
    </source>
</evidence>
<feature type="domain" description="Tryptophan synthase beta chain-like PALP" evidence="9">
    <location>
        <begin position="45"/>
        <end position="369"/>
    </location>
</feature>
<evidence type="ECO:0000256" key="6">
    <source>
        <dbReference type="ARBA" id="ARBA00022842"/>
    </source>
</evidence>
<keyword evidence="6" id="KW-0460">Magnesium</keyword>
<evidence type="ECO:0000256" key="5">
    <source>
        <dbReference type="ARBA" id="ARBA00010869"/>
    </source>
</evidence>
<dbReference type="InterPro" id="IPR036052">
    <property type="entry name" value="TrpB-like_PALP_sf"/>
</dbReference>
<dbReference type="FunFam" id="3.40.50.1100:FF:000005">
    <property type="entry name" value="Threonine dehydratase catabolic"/>
    <property type="match status" value="1"/>
</dbReference>
<dbReference type="AlphaFoldDB" id="A0A2R5GI18"/>
<dbReference type="SUPFAM" id="SSF53686">
    <property type="entry name" value="Tryptophan synthase beta subunit-like PLP-dependent enzymes"/>
    <property type="match status" value="1"/>
</dbReference>
<proteinExistence type="inferred from homology"/>
<dbReference type="GO" id="GO:0018114">
    <property type="term" value="F:threonine racemase activity"/>
    <property type="evidence" value="ECO:0007669"/>
    <property type="project" value="TreeGrafter"/>
</dbReference>
<keyword evidence="7" id="KW-0663">Pyridoxal phosphate</keyword>
<evidence type="ECO:0000256" key="3">
    <source>
        <dbReference type="ARBA" id="ARBA00001936"/>
    </source>
</evidence>
<reference evidence="10 11" key="1">
    <citation type="submission" date="2017-12" db="EMBL/GenBank/DDBJ databases">
        <title>Sequencing, de novo assembly and annotation of complete genome of a new Thraustochytrid species, strain FCC1311.</title>
        <authorList>
            <person name="Sedici K."/>
            <person name="Godart F."/>
            <person name="Aiese Cigliano R."/>
            <person name="Sanseverino W."/>
            <person name="Barakat M."/>
            <person name="Ortet P."/>
            <person name="Marechal E."/>
            <person name="Cagnac O."/>
            <person name="Amato A."/>
        </authorList>
    </citation>
    <scope>NUCLEOTIDE SEQUENCE [LARGE SCALE GENOMIC DNA]</scope>
</reference>
<protein>
    <submittedName>
        <fullName evidence="10">Serine racemase</fullName>
    </submittedName>
</protein>
<dbReference type="GO" id="GO:0030170">
    <property type="term" value="F:pyridoxal phosphate binding"/>
    <property type="evidence" value="ECO:0007669"/>
    <property type="project" value="InterPro"/>
</dbReference>
<sequence>MDAVDPLEAGAQALEGVSEADDLAVRLGLAISARDVAEAARRIAPYVKRTPVTTSSTLDEQVFGRTDDGHAGTVYFKCENFQKVGAFKFRGACNAVFAQNQDDLPAAGVITHSSGNHGQALALAGKLRQIPVTIVVPKGAPKAKVDAMRGYGAQIVEVDPSTRDAATEERVAATGALFVHPSNEPLVMAGQGTLLAEFWAQVCALQRASSGADAAQMKNELAPVFDAVVVPVGGGGMLSGVAVVARALLGPKIRIIAAEPELADDAARSKAANALQGHRDGKVPQTIADGLRTTLGSNTWPVVRDVVDEVIVVSESQIVDAMHFAFERMKLVIEPSAAVGLAAVLSDAFKRDTLQQLPKAPRVGVVFSGGNVSLREALPFQTQITSAKA</sequence>
<dbReference type="GO" id="GO:0030378">
    <property type="term" value="F:serine racemase activity"/>
    <property type="evidence" value="ECO:0007669"/>
    <property type="project" value="TreeGrafter"/>
</dbReference>
<dbReference type="GO" id="GO:0005524">
    <property type="term" value="F:ATP binding"/>
    <property type="evidence" value="ECO:0007669"/>
    <property type="project" value="TreeGrafter"/>
</dbReference>
<dbReference type="InterPro" id="IPR001926">
    <property type="entry name" value="TrpB-like_PALP"/>
</dbReference>
<keyword evidence="11" id="KW-1185">Reference proteome</keyword>
<comment type="cofactor">
    <cofactor evidence="1">
        <name>Ca(2+)</name>
        <dbReference type="ChEBI" id="CHEBI:29108"/>
    </cofactor>
</comment>
<dbReference type="GO" id="GO:0070179">
    <property type="term" value="P:D-serine biosynthetic process"/>
    <property type="evidence" value="ECO:0007669"/>
    <property type="project" value="TreeGrafter"/>
</dbReference>
<dbReference type="Gene3D" id="3.40.50.1100">
    <property type="match status" value="2"/>
</dbReference>
<evidence type="ECO:0000256" key="4">
    <source>
        <dbReference type="ARBA" id="ARBA00001946"/>
    </source>
</evidence>
<dbReference type="PANTHER" id="PTHR43050">
    <property type="entry name" value="SERINE / THREONINE RACEMASE FAMILY MEMBER"/>
    <property type="match status" value="1"/>
</dbReference>
<comment type="cofactor">
    <cofactor evidence="2">
        <name>pyridoxal 5'-phosphate</name>
        <dbReference type="ChEBI" id="CHEBI:597326"/>
    </cofactor>
</comment>
<dbReference type="EMBL" id="BEYU01000077">
    <property type="protein sequence ID" value="GBG30532.1"/>
    <property type="molecule type" value="Genomic_DNA"/>
</dbReference>
<comment type="cofactor">
    <cofactor evidence="3">
        <name>Mn(2+)</name>
        <dbReference type="ChEBI" id="CHEBI:29035"/>
    </cofactor>
</comment>
<evidence type="ECO:0000256" key="1">
    <source>
        <dbReference type="ARBA" id="ARBA00001913"/>
    </source>
</evidence>
<dbReference type="InterPro" id="IPR000634">
    <property type="entry name" value="Ser/Thr_deHydtase_PyrdxlP-BS"/>
</dbReference>
<evidence type="ECO:0000313" key="11">
    <source>
        <dbReference type="Proteomes" id="UP000241890"/>
    </source>
</evidence>
<dbReference type="Proteomes" id="UP000241890">
    <property type="component" value="Unassembled WGS sequence"/>
</dbReference>
<evidence type="ECO:0000256" key="2">
    <source>
        <dbReference type="ARBA" id="ARBA00001933"/>
    </source>
</evidence>
<dbReference type="GO" id="GO:0003941">
    <property type="term" value="F:L-serine ammonia-lyase activity"/>
    <property type="evidence" value="ECO:0007669"/>
    <property type="project" value="TreeGrafter"/>
</dbReference>
<dbReference type="PROSITE" id="PS00165">
    <property type="entry name" value="DEHYDRATASE_SER_THR"/>
    <property type="match status" value="1"/>
</dbReference>
<dbReference type="OrthoDB" id="271064at2759"/>